<dbReference type="SUPFAM" id="SSF55729">
    <property type="entry name" value="Acyl-CoA N-acyltransferases (Nat)"/>
    <property type="match status" value="1"/>
</dbReference>
<gene>
    <name evidence="1" type="ORF">BJP41_08700</name>
</gene>
<dbReference type="RefSeq" id="WP_100103584.1">
    <property type="nucleotide sequence ID" value="NZ_CADIJJ010000006.1"/>
</dbReference>
<accession>A0A2D3T3W4</accession>
<evidence type="ECO:0000313" key="2">
    <source>
        <dbReference type="Proteomes" id="UP000230008"/>
    </source>
</evidence>
<organism evidence="1 2">
    <name type="scientific">Candidatus Williamhamiltonella defendens</name>
    <dbReference type="NCBI Taxonomy" id="138072"/>
    <lineage>
        <taxon>Bacteria</taxon>
        <taxon>Pseudomonadati</taxon>
        <taxon>Pseudomonadota</taxon>
        <taxon>Gammaproteobacteria</taxon>
        <taxon>Enterobacterales</taxon>
        <taxon>Enterobacteriaceae</taxon>
        <taxon>aphid secondary symbionts</taxon>
        <taxon>Candidatus Williamhamiltonella</taxon>
    </lineage>
</organism>
<reference evidence="2" key="2">
    <citation type="submission" date="2017-11" db="EMBL/GenBank/DDBJ databases">
        <title>PacBio sequencing of new strain of the secondary endosymbiont Candidatus Hamiltonella defensa.</title>
        <authorList>
            <person name="Strand M.R."/>
            <person name="Oliver K."/>
        </authorList>
    </citation>
    <scope>NUCLEOTIDE SEQUENCE [LARGE SCALE GENOMIC DNA]</scope>
    <source>
        <strain evidence="2">A2C</strain>
    </source>
</reference>
<dbReference type="Gene3D" id="3.40.630.30">
    <property type="match status" value="1"/>
</dbReference>
<name>A0A2D3T3W4_9ENTR</name>
<sequence length="173" mass="19489">MRKLVKNFKLSIKPLVENSLEFGEFFAIRAHEALTHADRISDKIKSSTNKVFSYQLDNKSVGLISANIFPQVIIIERLVGHPGVQNAGYLLIEHVLNCSKLQNPIVKLIAANEVAESAYARIGFKFMTNEVGMCLDLNTLDTQKLWKKIDNRWVCTMAGNIPKYLASKPSRLI</sequence>
<dbReference type="Proteomes" id="UP000230008">
    <property type="component" value="Chromosome"/>
</dbReference>
<reference evidence="2" key="1">
    <citation type="submission" date="2016-10" db="EMBL/GenBank/DDBJ databases">
        <authorList>
            <person name="Chevignon G."/>
        </authorList>
    </citation>
    <scope>NUCLEOTIDE SEQUENCE [LARGE SCALE GENOMIC DNA]</scope>
    <source>
        <strain evidence="2">A2C</strain>
    </source>
</reference>
<dbReference type="AlphaFoldDB" id="A0A2D3T3W4"/>
<protein>
    <recommendedName>
        <fullName evidence="3">N-acetyltransferase domain-containing protein</fullName>
    </recommendedName>
</protein>
<evidence type="ECO:0000313" key="1">
    <source>
        <dbReference type="EMBL" id="ATW30383.1"/>
    </source>
</evidence>
<dbReference type="EMBL" id="CP017606">
    <property type="protein sequence ID" value="ATW30383.1"/>
    <property type="molecule type" value="Genomic_DNA"/>
</dbReference>
<evidence type="ECO:0008006" key="3">
    <source>
        <dbReference type="Google" id="ProtNLM"/>
    </source>
</evidence>
<dbReference type="InterPro" id="IPR016181">
    <property type="entry name" value="Acyl_CoA_acyltransferase"/>
</dbReference>
<proteinExistence type="predicted"/>